<dbReference type="GO" id="GO:0004190">
    <property type="term" value="F:aspartic-type endopeptidase activity"/>
    <property type="evidence" value="ECO:0007669"/>
    <property type="project" value="InterPro"/>
</dbReference>
<comment type="similarity">
    <text evidence="1">Belongs to the peptidase A1 family.</text>
</comment>
<dbReference type="Proteomes" id="UP001443914">
    <property type="component" value="Unassembled WGS sequence"/>
</dbReference>
<dbReference type="GO" id="GO:0006508">
    <property type="term" value="P:proteolysis"/>
    <property type="evidence" value="ECO:0007669"/>
    <property type="project" value="InterPro"/>
</dbReference>
<dbReference type="InterPro" id="IPR033121">
    <property type="entry name" value="PEPTIDASE_A1"/>
</dbReference>
<protein>
    <recommendedName>
        <fullName evidence="5">Peptidase A1 domain-containing protein</fullName>
    </recommendedName>
</protein>
<dbReference type="InterPro" id="IPR021109">
    <property type="entry name" value="Peptidase_aspartic_dom_sf"/>
</dbReference>
<feature type="signal peptide" evidence="4">
    <location>
        <begin position="1"/>
        <end position="23"/>
    </location>
</feature>
<dbReference type="PROSITE" id="PS51767">
    <property type="entry name" value="PEPTIDASE_A1"/>
    <property type="match status" value="1"/>
</dbReference>
<sequence>MASLTILFLAFLSLSYDTYLSHSESNPKPLVLPIRQDAATNLLVANIDGRTPLVSTGFVVDLTTLHLWANCETNYKSTTFNQPKCGSPQCKEANTSYCFNNCQGARPFCHTNTCGRLLENLVSHQSTIGEVSQDVVNFRSTNGLNLGPTVQIPNFLFTCAPSALVDLGLPKGVQGVVGLAQGSIALQNQLGSRVRLKPIFTMCIPSTTSGNGLIFFGSYGPYSFSGIDASKNLIYTPIIISPFGEYYINVKSIKINQKSIPIKKTLLSISKISTGGTTFNTLLPYTVLEGSIFKTLISSYANELPKLSKVKPISPFGLCYESKSFPHSPLGPIVPSIDLELEGQGKVWTIFGTNSMVEAQPGVLCLAFVNGGSEYRASVNVGTYQMKNLPLQFDLSQLRLGIGYPLSGLRTRCEDFNFSVAA</sequence>
<evidence type="ECO:0000256" key="2">
    <source>
        <dbReference type="ARBA" id="ARBA00022729"/>
    </source>
</evidence>
<evidence type="ECO:0000256" key="1">
    <source>
        <dbReference type="ARBA" id="ARBA00007447"/>
    </source>
</evidence>
<dbReference type="Gene3D" id="2.40.70.10">
    <property type="entry name" value="Acid Proteases"/>
    <property type="match status" value="2"/>
</dbReference>
<comment type="caution">
    <text evidence="6">The sequence shown here is derived from an EMBL/GenBank/DDBJ whole genome shotgun (WGS) entry which is preliminary data.</text>
</comment>
<evidence type="ECO:0000256" key="4">
    <source>
        <dbReference type="SAM" id="SignalP"/>
    </source>
</evidence>
<keyword evidence="2 4" id="KW-0732">Signal</keyword>
<accession>A0AAW1GXQ2</accession>
<gene>
    <name evidence="6" type="ORF">RND81_13G071500</name>
</gene>
<dbReference type="Pfam" id="PF14543">
    <property type="entry name" value="TAXi_N"/>
    <property type="match status" value="1"/>
</dbReference>
<keyword evidence="7" id="KW-1185">Reference proteome</keyword>
<dbReference type="PANTHER" id="PTHR47965">
    <property type="entry name" value="ASPARTYL PROTEASE-RELATED"/>
    <property type="match status" value="1"/>
</dbReference>
<organism evidence="6 7">
    <name type="scientific">Saponaria officinalis</name>
    <name type="common">Common soapwort</name>
    <name type="synonym">Lychnis saponaria</name>
    <dbReference type="NCBI Taxonomy" id="3572"/>
    <lineage>
        <taxon>Eukaryota</taxon>
        <taxon>Viridiplantae</taxon>
        <taxon>Streptophyta</taxon>
        <taxon>Embryophyta</taxon>
        <taxon>Tracheophyta</taxon>
        <taxon>Spermatophyta</taxon>
        <taxon>Magnoliopsida</taxon>
        <taxon>eudicotyledons</taxon>
        <taxon>Gunneridae</taxon>
        <taxon>Pentapetalae</taxon>
        <taxon>Caryophyllales</taxon>
        <taxon>Caryophyllaceae</taxon>
        <taxon>Caryophylleae</taxon>
        <taxon>Saponaria</taxon>
    </lineage>
</organism>
<evidence type="ECO:0000313" key="7">
    <source>
        <dbReference type="Proteomes" id="UP001443914"/>
    </source>
</evidence>
<dbReference type="FunFam" id="2.40.70.10:FF:000045">
    <property type="entry name" value="Basic 7S globulin"/>
    <property type="match status" value="1"/>
</dbReference>
<feature type="chain" id="PRO_5043452479" description="Peptidase A1 domain-containing protein" evidence="4">
    <location>
        <begin position="24"/>
        <end position="422"/>
    </location>
</feature>
<feature type="domain" description="Peptidase A1" evidence="5">
    <location>
        <begin position="43"/>
        <end position="403"/>
    </location>
</feature>
<dbReference type="AlphaFoldDB" id="A0AAW1GXQ2"/>
<evidence type="ECO:0000256" key="3">
    <source>
        <dbReference type="ARBA" id="ARBA00023157"/>
    </source>
</evidence>
<dbReference type="Pfam" id="PF14541">
    <property type="entry name" value="TAXi_C"/>
    <property type="match status" value="1"/>
</dbReference>
<dbReference type="PANTHER" id="PTHR47965:SF28">
    <property type="entry name" value="BASIC 7S GLOBULIN"/>
    <property type="match status" value="1"/>
</dbReference>
<dbReference type="EMBL" id="JBDFQZ010000013">
    <property type="protein sequence ID" value="KAK9668602.1"/>
    <property type="molecule type" value="Genomic_DNA"/>
</dbReference>
<evidence type="ECO:0000313" key="6">
    <source>
        <dbReference type="EMBL" id="KAK9668602.1"/>
    </source>
</evidence>
<proteinExistence type="inferred from homology"/>
<keyword evidence="3" id="KW-1015">Disulfide bond</keyword>
<evidence type="ECO:0000259" key="5">
    <source>
        <dbReference type="PROSITE" id="PS51767"/>
    </source>
</evidence>
<dbReference type="InterPro" id="IPR032861">
    <property type="entry name" value="TAXi_N"/>
</dbReference>
<name>A0AAW1GXQ2_SAPOF</name>
<dbReference type="SUPFAM" id="SSF50630">
    <property type="entry name" value="Acid proteases"/>
    <property type="match status" value="1"/>
</dbReference>
<reference evidence="6" key="1">
    <citation type="submission" date="2024-03" db="EMBL/GenBank/DDBJ databases">
        <title>WGS assembly of Saponaria officinalis var. Norfolk2.</title>
        <authorList>
            <person name="Jenkins J."/>
            <person name="Shu S."/>
            <person name="Grimwood J."/>
            <person name="Barry K."/>
            <person name="Goodstein D."/>
            <person name="Schmutz J."/>
            <person name="Leebens-Mack J."/>
            <person name="Osbourn A."/>
        </authorList>
    </citation>
    <scope>NUCLEOTIDE SEQUENCE [LARGE SCALE GENOMIC DNA]</scope>
    <source>
        <strain evidence="6">JIC</strain>
    </source>
</reference>
<dbReference type="InterPro" id="IPR032799">
    <property type="entry name" value="TAXi_C"/>
</dbReference>
<dbReference type="InterPro" id="IPR001461">
    <property type="entry name" value="Aspartic_peptidase_A1"/>
</dbReference>